<dbReference type="InterPro" id="IPR013083">
    <property type="entry name" value="Znf_RING/FYVE/PHD"/>
</dbReference>
<dbReference type="Gene3D" id="3.30.40.10">
    <property type="entry name" value="Zinc/RING finger domain, C3HC4 (zinc finger)"/>
    <property type="match status" value="2"/>
</dbReference>
<dbReference type="GO" id="GO:0008270">
    <property type="term" value="F:zinc ion binding"/>
    <property type="evidence" value="ECO:0007669"/>
    <property type="project" value="UniProtKB-KW"/>
</dbReference>
<dbReference type="InterPro" id="IPR001841">
    <property type="entry name" value="Znf_RING"/>
</dbReference>
<evidence type="ECO:0000256" key="6">
    <source>
        <dbReference type="ARBA" id="ARBA00023242"/>
    </source>
</evidence>
<feature type="region of interest" description="Disordered" evidence="8">
    <location>
        <begin position="231"/>
        <end position="264"/>
    </location>
</feature>
<comment type="subcellular location">
    <subcellularLocation>
        <location evidence="1">Nucleus</location>
    </subcellularLocation>
</comment>
<dbReference type="InterPro" id="IPR016818">
    <property type="entry name" value="NOSIP"/>
</dbReference>
<feature type="domain" description="RING-type" evidence="10">
    <location>
        <begin position="369"/>
        <end position="423"/>
    </location>
</feature>
<keyword evidence="3" id="KW-0479">Metal-binding</keyword>
<dbReference type="Gene3D" id="1.10.510.10">
    <property type="entry name" value="Transferase(Phosphotransferase) domain 1"/>
    <property type="match status" value="1"/>
</dbReference>
<evidence type="ECO:0000256" key="3">
    <source>
        <dbReference type="ARBA" id="ARBA00022723"/>
    </source>
</evidence>
<dbReference type="PROSITE" id="PS50011">
    <property type="entry name" value="PROTEIN_KINASE_DOM"/>
    <property type="match status" value="1"/>
</dbReference>
<evidence type="ECO:0000256" key="5">
    <source>
        <dbReference type="ARBA" id="ARBA00022833"/>
    </source>
</evidence>
<evidence type="ECO:0000259" key="9">
    <source>
        <dbReference type="PROSITE" id="PS50011"/>
    </source>
</evidence>
<dbReference type="SMART" id="SM00184">
    <property type="entry name" value="RING"/>
    <property type="match status" value="1"/>
</dbReference>
<feature type="domain" description="Protein kinase" evidence="9">
    <location>
        <begin position="1"/>
        <end position="303"/>
    </location>
</feature>
<feature type="region of interest" description="Disordered" evidence="8">
    <location>
        <begin position="201"/>
        <end position="220"/>
    </location>
</feature>
<keyword evidence="4 7" id="KW-0863">Zinc-finger</keyword>
<dbReference type="SUPFAM" id="SSF56112">
    <property type="entry name" value="Protein kinase-like (PK-like)"/>
    <property type="match status" value="1"/>
</dbReference>
<dbReference type="InterPro" id="IPR000719">
    <property type="entry name" value="Prot_kinase_dom"/>
</dbReference>
<dbReference type="Proteomes" id="UP000078240">
    <property type="component" value="Unassembled WGS sequence"/>
</dbReference>
<dbReference type="InterPro" id="IPR031790">
    <property type="entry name" value="Znf-NOSIP"/>
</dbReference>
<dbReference type="GO" id="GO:0004672">
    <property type="term" value="F:protein kinase activity"/>
    <property type="evidence" value="ECO:0007669"/>
    <property type="project" value="InterPro"/>
</dbReference>
<keyword evidence="5" id="KW-0862">Zinc</keyword>
<evidence type="ECO:0000256" key="8">
    <source>
        <dbReference type="SAM" id="MobiDB-lite"/>
    </source>
</evidence>
<protein>
    <submittedName>
        <fullName evidence="11">Zinc finger containing protein</fullName>
    </submittedName>
</protein>
<dbReference type="SUPFAM" id="SSF57850">
    <property type="entry name" value="RING/U-box"/>
    <property type="match status" value="2"/>
</dbReference>
<name>A0A179GT39_PURLI</name>
<evidence type="ECO:0000313" key="12">
    <source>
        <dbReference type="Proteomes" id="UP000078240"/>
    </source>
</evidence>
<evidence type="ECO:0000256" key="4">
    <source>
        <dbReference type="ARBA" id="ARBA00022771"/>
    </source>
</evidence>
<evidence type="ECO:0000256" key="7">
    <source>
        <dbReference type="PROSITE-ProRule" id="PRU00175"/>
    </source>
</evidence>
<dbReference type="PROSITE" id="PS00518">
    <property type="entry name" value="ZF_RING_1"/>
    <property type="match status" value="1"/>
</dbReference>
<comment type="similarity">
    <text evidence="2">Belongs to the NOSIP family.</text>
</comment>
<dbReference type="PROSITE" id="PS50089">
    <property type="entry name" value="ZF_RING_2"/>
    <property type="match status" value="1"/>
</dbReference>
<reference evidence="11 12" key="1">
    <citation type="submission" date="2016-01" db="EMBL/GenBank/DDBJ databases">
        <title>Biosynthesis of antibiotic leucinostatins and their inhibition on Phytophthora in bio-control Purpureocillium lilacinum.</title>
        <authorList>
            <person name="Wang G."/>
            <person name="Liu Z."/>
            <person name="Lin R."/>
            <person name="Li E."/>
            <person name="Mao Z."/>
            <person name="Ling J."/>
            <person name="Yin W."/>
            <person name="Xie B."/>
        </authorList>
    </citation>
    <scope>NUCLEOTIDE SEQUENCE [LARGE SCALE GENOMIC DNA]</scope>
    <source>
        <strain evidence="11">PLBJ-1</strain>
    </source>
</reference>
<organism evidence="11 12">
    <name type="scientific">Purpureocillium lilacinum</name>
    <name type="common">Paecilomyces lilacinus</name>
    <dbReference type="NCBI Taxonomy" id="33203"/>
    <lineage>
        <taxon>Eukaryota</taxon>
        <taxon>Fungi</taxon>
        <taxon>Dikarya</taxon>
        <taxon>Ascomycota</taxon>
        <taxon>Pezizomycotina</taxon>
        <taxon>Sordariomycetes</taxon>
        <taxon>Hypocreomycetidae</taxon>
        <taxon>Hypocreales</taxon>
        <taxon>Ophiocordycipitaceae</taxon>
        <taxon>Purpureocillium</taxon>
    </lineage>
</organism>
<comment type="caution">
    <text evidence="11">The sequence shown here is derived from an EMBL/GenBank/DDBJ whole genome shotgun (WGS) entry which is preliminary data.</text>
</comment>
<proteinExistence type="inferred from homology"/>
<dbReference type="GO" id="GO:0005524">
    <property type="term" value="F:ATP binding"/>
    <property type="evidence" value="ECO:0007669"/>
    <property type="project" value="InterPro"/>
</dbReference>
<dbReference type="AlphaFoldDB" id="A0A179GT39"/>
<sequence length="471" mass="52207">MEHYLPGHVRDYKLDTQFRPDGGIVHFVQDPQAPPPSSKYSRHFVKALGWFASRRHLYIAMEHLPEGDLETYLAGNLLLEDDARQIAVQVLQGLAAMHGEGYAHRDIKPKDPWKPVLGKRNTSRAVFTSHERELAKSNWSTSSARLNRDSFLPFGSCGLCLGVAREPVSCPRGDIFCRECALANLLTQKKELKRAEKARRDAELEAEKQRAAEDDEDRERAVRDFEMTQAGLSTARKQKQEQPQQQTAANGTAPQDESSTAVVHVGSKRKFELDQDELQRIVREDKLKARKAIEDEKAAKPTLPSFWTPSLTPDVHDSKLPNASKKDKAVPICPSAPDDLPHPISLHKLITVNFKEETDPSTRDERRICPSCLKALSNSSNAVMTEQCGHVLCMSCVKKFLLPSKKGSKAEDDESPIMCYVCDTPVTGKASKHRESGPALPPGLIALKSEGTGFSARGANVVAKPGEAFQC</sequence>
<gene>
    <name evidence="11" type="ORF">VFPBJ_06036</name>
</gene>
<evidence type="ECO:0000313" key="11">
    <source>
        <dbReference type="EMBL" id="OAQ80451.1"/>
    </source>
</evidence>
<dbReference type="PANTHER" id="PTHR13063:SF10">
    <property type="entry name" value="NITRIC OXIDE SYNTHASE-INTERACTING PROTEIN"/>
    <property type="match status" value="1"/>
</dbReference>
<keyword evidence="6" id="KW-0539">Nucleus</keyword>
<feature type="compositionally biased region" description="Polar residues" evidence="8">
    <location>
        <begin position="247"/>
        <end position="261"/>
    </location>
</feature>
<dbReference type="InterPro" id="IPR017907">
    <property type="entry name" value="Znf_RING_CS"/>
</dbReference>
<dbReference type="EMBL" id="LSBH01000004">
    <property type="protein sequence ID" value="OAQ80451.1"/>
    <property type="molecule type" value="Genomic_DNA"/>
</dbReference>
<dbReference type="Pfam" id="PF00069">
    <property type="entry name" value="Pkinase"/>
    <property type="match status" value="1"/>
</dbReference>
<evidence type="ECO:0000256" key="1">
    <source>
        <dbReference type="ARBA" id="ARBA00004123"/>
    </source>
</evidence>
<dbReference type="InterPro" id="IPR027370">
    <property type="entry name" value="Znf-RING_euk"/>
</dbReference>
<dbReference type="InterPro" id="IPR011009">
    <property type="entry name" value="Kinase-like_dom_sf"/>
</dbReference>
<evidence type="ECO:0000256" key="2">
    <source>
        <dbReference type="ARBA" id="ARBA00008126"/>
    </source>
</evidence>
<dbReference type="SMART" id="SM00220">
    <property type="entry name" value="S_TKc"/>
    <property type="match status" value="1"/>
</dbReference>
<dbReference type="Pfam" id="PF13445">
    <property type="entry name" value="zf-RING_UBOX"/>
    <property type="match status" value="1"/>
</dbReference>
<dbReference type="GO" id="GO:0061630">
    <property type="term" value="F:ubiquitin protein ligase activity"/>
    <property type="evidence" value="ECO:0007669"/>
    <property type="project" value="InterPro"/>
</dbReference>
<evidence type="ECO:0000259" key="10">
    <source>
        <dbReference type="PROSITE" id="PS50089"/>
    </source>
</evidence>
<accession>A0A179GT39</accession>
<dbReference type="PANTHER" id="PTHR13063">
    <property type="entry name" value="ENOS INTERACTING PROTEIN"/>
    <property type="match status" value="1"/>
</dbReference>
<dbReference type="Pfam" id="PF15906">
    <property type="entry name" value="zf-NOSIP"/>
    <property type="match status" value="1"/>
</dbReference>
<dbReference type="GO" id="GO:0005634">
    <property type="term" value="C:nucleus"/>
    <property type="evidence" value="ECO:0007669"/>
    <property type="project" value="UniProtKB-SubCell"/>
</dbReference>